<feature type="domain" description="Helicase C-terminal" evidence="5">
    <location>
        <begin position="1008"/>
        <end position="1161"/>
    </location>
</feature>
<dbReference type="SMART" id="SM00490">
    <property type="entry name" value="HELICc"/>
    <property type="match status" value="1"/>
</dbReference>
<protein>
    <submittedName>
        <fullName evidence="6">SNF2-related protein</fullName>
    </submittedName>
</protein>
<feature type="domain" description="SWIM-type" evidence="3">
    <location>
        <begin position="46"/>
        <end position="84"/>
    </location>
</feature>
<dbReference type="Proteomes" id="UP001527392">
    <property type="component" value="Unassembled WGS sequence"/>
</dbReference>
<evidence type="ECO:0000259" key="5">
    <source>
        <dbReference type="PROSITE" id="PS51194"/>
    </source>
</evidence>
<dbReference type="RefSeq" id="WP_269257327.1">
    <property type="nucleotide sequence ID" value="NZ_JAKHMK010000008.1"/>
</dbReference>
<dbReference type="PROSITE" id="PS51192">
    <property type="entry name" value="HELICASE_ATP_BIND_1"/>
    <property type="match status" value="1"/>
</dbReference>
<organism evidence="6 7">
    <name type="scientific">Limosilactobacillus vaginalis</name>
    <dbReference type="NCBI Taxonomy" id="1633"/>
    <lineage>
        <taxon>Bacteria</taxon>
        <taxon>Bacillati</taxon>
        <taxon>Bacillota</taxon>
        <taxon>Bacilli</taxon>
        <taxon>Lactobacillales</taxon>
        <taxon>Lactobacillaceae</taxon>
        <taxon>Limosilactobacillus</taxon>
    </lineage>
</organism>
<gene>
    <name evidence="6" type="ORF">L2504_05130</name>
</gene>
<keyword evidence="1" id="KW-0378">Hydrolase</keyword>
<dbReference type="Pfam" id="PF00176">
    <property type="entry name" value="SNF2-rel_dom"/>
    <property type="match status" value="1"/>
</dbReference>
<dbReference type="Gene3D" id="3.40.50.300">
    <property type="entry name" value="P-loop containing nucleotide triphosphate hydrolases"/>
    <property type="match status" value="1"/>
</dbReference>
<dbReference type="InterPro" id="IPR014001">
    <property type="entry name" value="Helicase_ATP-bd"/>
</dbReference>
<dbReference type="InterPro" id="IPR027417">
    <property type="entry name" value="P-loop_NTPase"/>
</dbReference>
<reference evidence="6 7" key="1">
    <citation type="submission" date="2022-01" db="EMBL/GenBank/DDBJ databases">
        <title>VMRC isolate genome collection.</title>
        <authorList>
            <person name="France M."/>
            <person name="Rutt L."/>
            <person name="Humphrys M."/>
            <person name="Ravel J."/>
        </authorList>
    </citation>
    <scope>NUCLEOTIDE SEQUENCE [LARGE SCALE GENOMIC DNA]</scope>
    <source>
        <strain evidence="6 7">C0030B4</strain>
    </source>
</reference>
<evidence type="ECO:0000313" key="6">
    <source>
        <dbReference type="EMBL" id="MCZ3781521.1"/>
    </source>
</evidence>
<dbReference type="InterPro" id="IPR000330">
    <property type="entry name" value="SNF2_N"/>
</dbReference>
<dbReference type="InterPro" id="IPR007527">
    <property type="entry name" value="Znf_SWIM"/>
</dbReference>
<dbReference type="InterPro" id="IPR049730">
    <property type="entry name" value="SNF2/RAD54-like_C"/>
</dbReference>
<keyword evidence="7" id="KW-1185">Reference proteome</keyword>
<evidence type="ECO:0000256" key="2">
    <source>
        <dbReference type="PROSITE-ProRule" id="PRU00325"/>
    </source>
</evidence>
<dbReference type="SMART" id="SM00487">
    <property type="entry name" value="DEXDc"/>
    <property type="match status" value="1"/>
</dbReference>
<keyword evidence="2" id="KW-0863">Zinc-finger</keyword>
<evidence type="ECO:0000259" key="3">
    <source>
        <dbReference type="PROSITE" id="PS50966"/>
    </source>
</evidence>
<sequence length="1175" mass="135206">MKQWQRLFSSRILTRGRDYYSQARVRNTKLDSHGDFSTDVIGTHIYHVTGNYREEQATKLTCTCPYAADGNYCKHMAAALYRVEPEAKRNERRNTPMQTLAEFLGKDYDQPELIINPIDLVGKQKFPQKFVKTLRQTLDQLQMRDQQLEDYHNPYLQLEKGQWQYSLHASIGNAYLSTEVKFVRDHLLGFNIGYTMTNSTQERAIAKLVTYVSLAKYLLNHNIGEASSNSAYQLLNYYRQSGNNAQSTVIKAFIDDHGIFSDEPPVLYFRVGVPDHMYKFQNITSLVNQIERGEVVNLGKYFNQVINPAMLDKSSRIWLDFMRRLATIGELNETSYSLGPGIKNQLFIEGEIADELDQAFQDGGELYSGRLMMEREESQLEPKLILETNGKSTDPQRSIRAYVPVAQNLIRGNNAYYKVNFNRWQVFTMPSMDLSPFLQKDNEVEFGTSTMAEFYYRVLPQLAKQIQVKVKGNKDLKEFVPELSEPLYLFDYHEGQLYCRFGVKTGEHEEFLSQMKPSKLDDHFIQRMLDPVEKYFTEYAPEIRSFVIPVEDADDLLTWGIDELKKVGIVKGTPAFKRLLNKPITHFSVNIDTSYNLLDLKIDADGLSIDEINQLLKQYQPKQNYYQVGTKKMVNIKPAELEELRELVTKLGLPMTELTSNRVKLPLYRAMYLDSLLEQRQLIDYRTNDDFKKLVKQVEKKSSPVKVPGMLQATLRPYQKAGFRWLAMLAKYGFGGLLADEMGLGKTIQIISLILNNYHDGQSIVITPAAVIYNWQNEFAKFAPSLTLQVLDGSKAERRSLFTSSRDKDVIITSYGAFKRDVDFYQDYHFNNEIIDEAQYIKNPQTAASKAVKSVAADHRFALTGTPIENQLSELWSIFDFLMPGFLNNYSQFRKNYETPIIKHHDRKAEDELKQLIQPFILRRLKKDVLKELPDKTEHLVYTPMIGQQAKLYLARATRLVKRLQSQDDEEFKNNRFEMLAEITRLRQLCCSPKLLNADYRGRGRSGKVDQTMELIRDEIAAGHKILLFSQFTSALAILRQQIEKEQISDFVIEGKTKKSDRQALVKEFNTYDGPAIFLISLKAGGTGLNLTSADVVIHFDPWWNVAAENQATDRAHRIGQQHNVSIYKMIAKDTIEERIIAMQKQKSELANAILSGDEIGSTALDRETLLRLLG</sequence>
<accession>A0ABT4K705</accession>
<keyword evidence="2" id="KW-0479">Metal-binding</keyword>
<dbReference type="CDD" id="cd18793">
    <property type="entry name" value="SF2_C_SNF"/>
    <property type="match status" value="1"/>
</dbReference>
<evidence type="ECO:0000313" key="7">
    <source>
        <dbReference type="Proteomes" id="UP001527392"/>
    </source>
</evidence>
<keyword evidence="2" id="KW-0862">Zinc</keyword>
<evidence type="ECO:0000256" key="1">
    <source>
        <dbReference type="ARBA" id="ARBA00022801"/>
    </source>
</evidence>
<comment type="caution">
    <text evidence="6">The sequence shown here is derived from an EMBL/GenBank/DDBJ whole genome shotgun (WGS) entry which is preliminary data.</text>
</comment>
<evidence type="ECO:0000259" key="4">
    <source>
        <dbReference type="PROSITE" id="PS51192"/>
    </source>
</evidence>
<dbReference type="Pfam" id="PF00271">
    <property type="entry name" value="Helicase_C"/>
    <property type="match status" value="1"/>
</dbReference>
<dbReference type="SUPFAM" id="SSF52540">
    <property type="entry name" value="P-loop containing nucleoside triphosphate hydrolases"/>
    <property type="match status" value="2"/>
</dbReference>
<dbReference type="InterPro" id="IPR001650">
    <property type="entry name" value="Helicase_C-like"/>
</dbReference>
<dbReference type="PANTHER" id="PTHR10799">
    <property type="entry name" value="SNF2/RAD54 HELICASE FAMILY"/>
    <property type="match status" value="1"/>
</dbReference>
<dbReference type="EMBL" id="JAKHMS010000009">
    <property type="protein sequence ID" value="MCZ3781521.1"/>
    <property type="molecule type" value="Genomic_DNA"/>
</dbReference>
<dbReference type="Gene3D" id="3.40.50.10810">
    <property type="entry name" value="Tandem AAA-ATPase domain"/>
    <property type="match status" value="1"/>
</dbReference>
<dbReference type="PROSITE" id="PS50966">
    <property type="entry name" value="ZF_SWIM"/>
    <property type="match status" value="1"/>
</dbReference>
<feature type="domain" description="Helicase ATP-binding" evidence="4">
    <location>
        <begin position="727"/>
        <end position="885"/>
    </location>
</feature>
<name>A0ABT4K705_9LACO</name>
<dbReference type="CDD" id="cd18012">
    <property type="entry name" value="DEXQc_arch_SWI2_SNF2"/>
    <property type="match status" value="1"/>
</dbReference>
<dbReference type="InterPro" id="IPR038718">
    <property type="entry name" value="SNF2-like_sf"/>
</dbReference>
<proteinExistence type="predicted"/>
<dbReference type="Pfam" id="PF04434">
    <property type="entry name" value="SWIM"/>
    <property type="match status" value="1"/>
</dbReference>
<dbReference type="PROSITE" id="PS51194">
    <property type="entry name" value="HELICASE_CTER"/>
    <property type="match status" value="1"/>
</dbReference>
<dbReference type="Pfam" id="PF08455">
    <property type="entry name" value="SNF2_assoc"/>
    <property type="match status" value="1"/>
</dbReference>
<dbReference type="InterPro" id="IPR013663">
    <property type="entry name" value="Helicase_SWF/SNF/SWI_bac"/>
</dbReference>